<protein>
    <recommendedName>
        <fullName evidence="3">H repeat-associated protein N-terminal domain-containing protein</fullName>
    </recommendedName>
</protein>
<dbReference type="EMBL" id="BNAW01000028">
    <property type="protein sequence ID" value="GHG28405.1"/>
    <property type="molecule type" value="Genomic_DNA"/>
</dbReference>
<name>A0ABQ3KJ87_9PSEU</name>
<dbReference type="Proteomes" id="UP000649955">
    <property type="component" value="Unassembled WGS sequence"/>
</dbReference>
<sequence length="158" mass="16635">MLTRLASTGLDQVADLREYLAQVPDPRSRCGVRHSLESVLMLAAAAVAAGASLSPRSRNGPRPPRARTIEALPAPDDLGFPASTQVFQLTRYRTDRATGIHETHTGYGITSLPAGTSPATIAGGRPMPGLSRQVTKPAETRCGGRVVHIGGAMGTRVR</sequence>
<evidence type="ECO:0000313" key="2">
    <source>
        <dbReference type="Proteomes" id="UP000649955"/>
    </source>
</evidence>
<comment type="caution">
    <text evidence="1">The sequence shown here is derived from an EMBL/GenBank/DDBJ whole genome shotgun (WGS) entry which is preliminary data.</text>
</comment>
<evidence type="ECO:0008006" key="3">
    <source>
        <dbReference type="Google" id="ProtNLM"/>
    </source>
</evidence>
<proteinExistence type="predicted"/>
<organism evidence="1 2">
    <name type="scientific">Amycolatopsis bullii</name>
    <dbReference type="NCBI Taxonomy" id="941987"/>
    <lineage>
        <taxon>Bacteria</taxon>
        <taxon>Bacillati</taxon>
        <taxon>Actinomycetota</taxon>
        <taxon>Actinomycetes</taxon>
        <taxon>Pseudonocardiales</taxon>
        <taxon>Pseudonocardiaceae</taxon>
        <taxon>Amycolatopsis</taxon>
    </lineage>
</organism>
<dbReference type="RefSeq" id="WP_191314215.1">
    <property type="nucleotide sequence ID" value="NZ_BNAW01000028.1"/>
</dbReference>
<reference evidence="2" key="1">
    <citation type="journal article" date="2019" name="Int. J. Syst. Evol. Microbiol.">
        <title>The Global Catalogue of Microorganisms (GCM) 10K type strain sequencing project: providing services to taxonomists for standard genome sequencing and annotation.</title>
        <authorList>
            <consortium name="The Broad Institute Genomics Platform"/>
            <consortium name="The Broad Institute Genome Sequencing Center for Infectious Disease"/>
            <person name="Wu L."/>
            <person name="Ma J."/>
        </authorList>
    </citation>
    <scope>NUCLEOTIDE SEQUENCE [LARGE SCALE GENOMIC DNA]</scope>
    <source>
        <strain evidence="2">CGMCC 4.7680</strain>
    </source>
</reference>
<evidence type="ECO:0000313" key="1">
    <source>
        <dbReference type="EMBL" id="GHG28405.1"/>
    </source>
</evidence>
<accession>A0ABQ3KJ87</accession>
<keyword evidence="2" id="KW-1185">Reference proteome</keyword>
<gene>
    <name evidence="1" type="ORF">GCM10017567_55050</name>
</gene>